<dbReference type="Proteomes" id="UP000606974">
    <property type="component" value="Unassembled WGS sequence"/>
</dbReference>
<name>A0A8H7AN88_9EURO</name>
<protein>
    <submittedName>
        <fullName evidence="2">Uncharacterized protein</fullName>
    </submittedName>
</protein>
<feature type="region of interest" description="Disordered" evidence="1">
    <location>
        <begin position="1"/>
        <end position="62"/>
    </location>
</feature>
<accession>A0A8H7AN88</accession>
<proteinExistence type="predicted"/>
<feature type="compositionally biased region" description="Polar residues" evidence="1">
    <location>
        <begin position="46"/>
        <end position="55"/>
    </location>
</feature>
<keyword evidence="3" id="KW-1185">Reference proteome</keyword>
<evidence type="ECO:0000256" key="1">
    <source>
        <dbReference type="SAM" id="MobiDB-lite"/>
    </source>
</evidence>
<sequence>MAGRSDHTSRRDPDSPVHNNIWRGSPSRMESAASWDSMMESLSLRPPTTSNSPSRDNMWRGLPSTRASAVSWDSMMGLLSLGSAPCEESSPSRDSPPRRQQHPFLSECASSRPIPLAQPHWRLSNLTEQTPLRHLSSGQPPGPRSQRPDQYGSSQPQVTTSLYTPFFAPKSQPSDITTPPPNPPYPPADHIAMYLVVYEVRNPGTHPTHATLRSRRSGSIIVQSHPGSNKFREFCCIPTPYRHPKRHIQFYSSPEIPDPRHGSPGLLAMQFVARIPHRQMAELDKCMITLRYRVRPAWTHLTWIRIYLEDLLKQKIITLAQMEEAIRFEEQALDSPWRGSLPNRRECFPHLYD</sequence>
<gene>
    <name evidence="2" type="ORF">GJ744_006892</name>
</gene>
<evidence type="ECO:0000313" key="3">
    <source>
        <dbReference type="Proteomes" id="UP000606974"/>
    </source>
</evidence>
<dbReference type="EMBL" id="JAACFV010000032">
    <property type="protein sequence ID" value="KAF7510196.1"/>
    <property type="molecule type" value="Genomic_DNA"/>
</dbReference>
<feature type="compositionally biased region" description="Basic and acidic residues" evidence="1">
    <location>
        <begin position="1"/>
        <end position="15"/>
    </location>
</feature>
<organism evidence="2 3">
    <name type="scientific">Endocarpon pusillum</name>
    <dbReference type="NCBI Taxonomy" id="364733"/>
    <lineage>
        <taxon>Eukaryota</taxon>
        <taxon>Fungi</taxon>
        <taxon>Dikarya</taxon>
        <taxon>Ascomycota</taxon>
        <taxon>Pezizomycotina</taxon>
        <taxon>Eurotiomycetes</taxon>
        <taxon>Chaetothyriomycetidae</taxon>
        <taxon>Verrucariales</taxon>
        <taxon>Verrucariaceae</taxon>
        <taxon>Endocarpon</taxon>
    </lineage>
</organism>
<evidence type="ECO:0000313" key="2">
    <source>
        <dbReference type="EMBL" id="KAF7510196.1"/>
    </source>
</evidence>
<comment type="caution">
    <text evidence="2">The sequence shown here is derived from an EMBL/GenBank/DDBJ whole genome shotgun (WGS) entry which is preliminary data.</text>
</comment>
<feature type="region of interest" description="Disordered" evidence="1">
    <location>
        <begin position="165"/>
        <end position="184"/>
    </location>
</feature>
<feature type="region of interest" description="Disordered" evidence="1">
    <location>
        <begin position="132"/>
        <end position="157"/>
    </location>
</feature>
<feature type="region of interest" description="Disordered" evidence="1">
    <location>
        <begin position="83"/>
        <end position="111"/>
    </location>
</feature>
<reference evidence="2" key="1">
    <citation type="submission" date="2020-02" db="EMBL/GenBank/DDBJ databases">
        <authorList>
            <person name="Palmer J.M."/>
        </authorList>
    </citation>
    <scope>NUCLEOTIDE SEQUENCE</scope>
    <source>
        <strain evidence="2">EPUS1.4</strain>
        <tissue evidence="2">Thallus</tissue>
    </source>
</reference>
<dbReference type="AlphaFoldDB" id="A0A8H7AN88"/>